<evidence type="ECO:0000313" key="1">
    <source>
        <dbReference type="EMBL" id="GAA1559159.1"/>
    </source>
</evidence>
<sequence>MPSIDPEPLGFALAYAAQPGPTMPAAALLAEGVSLVLGVSAGADEDVLVDGVLLELFLSLLLHAAVVRTRARAVAAKPARTIFWDMTISFLTWDASGFAHT</sequence>
<dbReference type="EMBL" id="BAAAPH010000004">
    <property type="protein sequence ID" value="GAA1559159.1"/>
    <property type="molecule type" value="Genomic_DNA"/>
</dbReference>
<gene>
    <name evidence="1" type="ORF">GCM10009804_14960</name>
</gene>
<reference evidence="1 2" key="1">
    <citation type="journal article" date="2019" name="Int. J. Syst. Evol. Microbiol.">
        <title>The Global Catalogue of Microorganisms (GCM) 10K type strain sequencing project: providing services to taxonomists for standard genome sequencing and annotation.</title>
        <authorList>
            <consortium name="The Broad Institute Genomics Platform"/>
            <consortium name="The Broad Institute Genome Sequencing Center for Infectious Disease"/>
            <person name="Wu L."/>
            <person name="Ma J."/>
        </authorList>
    </citation>
    <scope>NUCLEOTIDE SEQUENCE [LARGE SCALE GENOMIC DNA]</scope>
    <source>
        <strain evidence="1 2">JCM 15572</strain>
    </source>
</reference>
<dbReference type="Proteomes" id="UP001501705">
    <property type="component" value="Unassembled WGS sequence"/>
</dbReference>
<proteinExistence type="predicted"/>
<keyword evidence="2" id="KW-1185">Reference proteome</keyword>
<comment type="caution">
    <text evidence="1">The sequence shown here is derived from an EMBL/GenBank/DDBJ whole genome shotgun (WGS) entry which is preliminary data.</text>
</comment>
<organism evidence="1 2">
    <name type="scientific">Kribbella hippodromi</name>
    <dbReference type="NCBI Taxonomy" id="434347"/>
    <lineage>
        <taxon>Bacteria</taxon>
        <taxon>Bacillati</taxon>
        <taxon>Actinomycetota</taxon>
        <taxon>Actinomycetes</taxon>
        <taxon>Propionibacteriales</taxon>
        <taxon>Kribbellaceae</taxon>
        <taxon>Kribbella</taxon>
    </lineage>
</organism>
<evidence type="ECO:0000313" key="2">
    <source>
        <dbReference type="Proteomes" id="UP001501705"/>
    </source>
</evidence>
<accession>A0ABN2CKD3</accession>
<protein>
    <submittedName>
        <fullName evidence="1">Uncharacterized protein</fullName>
    </submittedName>
</protein>
<name>A0ABN2CKD3_9ACTN</name>